<feature type="compositionally biased region" description="Basic and acidic residues" evidence="1">
    <location>
        <begin position="35"/>
        <end position="44"/>
    </location>
</feature>
<evidence type="ECO:0000313" key="3">
    <source>
        <dbReference type="Proteomes" id="UP000215902"/>
    </source>
</evidence>
<feature type="compositionally biased region" description="Low complexity" evidence="1">
    <location>
        <begin position="208"/>
        <end position="233"/>
    </location>
</feature>
<accession>A0A267FRY0</accession>
<feature type="region of interest" description="Disordered" evidence="1">
    <location>
        <begin position="1"/>
        <end position="63"/>
    </location>
</feature>
<sequence>MASASQNESAARLNRHQSKSRVQEQQQLKSSSRSAVREAGKEQKQQWQHQQKQDSAPQSDEATSAEETVVYFSFWVDEHLSELLSTDPNVDRLLADIETTCGCSILVDHRYQKQAELQHQNLQQQQQQSKTGVSVPVEVLMNESGGDFPASARRLADLVCSLGGSWRVRRLVKRLPLATVAGQAGTGCCYQMVSGSNSNGSGRMPIPSSSGSSSSVSSSDSSGSGGSSSSSLVSSFTDERVNSARWSLNSTVSPFLRLRRLQLRLQLQQQQQQQPQARPQGPTSQLTRRLWQQAVRLLAEATRAAATEAAAGEFISFTEMETSFEEQPSAAAAANALCSNCSHEPRAANQAGPTLLLSAVVADAAKPTDDDDKNLALIDDSSFPTTYSSRGASGSASVNSSEFDVNNFDRAFRLISQGVTSAETDADLRSQDSTNSLPPSTSGAAFVAANLHPLRPLRHAVQGVAASRISQQLRTDTSLEATAVCAAGKLAVGTAACLQQRSARQSACLGKPLVGLDDEAAELDSRFEVSVCGPPPGVARTESAALAGSSQQRQVLSIDHATQIGVCTACLTVCQRRLFESKKNSLIKSGATALRASALLEESALGLGSGAHDAAIAETGTACCAACSLCQADSTAASQTEQPAAIAACRLSTLKTPTSKRRRALETEMTAACTVAGPSAEAAARCQQIPGIQESTAAASTSRAVCGIAHEGPATSVQPLISAPAELSSATSAVAASEMPSSMEASTLRVELDGCSAQQLRLASSSQARIQQTARPGPAQSSVLEEVALAGVHRQAGCARQFTEFEIGSDSSHRLCCHRQLVDDESATALASKTAAKTNRRCGCSAELVEGFSLRVYRPAALETRTPACTLVLTRLPDTADRCRLATASKSGFEFGVQLRQPLLELHSHRPGGGGGSCEELLQLVTAVATDGGSGGSEAGLATETVVLTAGQCDECAVATGLLASVGGNGGGSGCRHARPESLACQVRQLQDGVLAEPASTRQSLARLVAGATAALQLSPAWPGRVWLSSELMTAACWAEARRHGPADEALEGEVRVRSELVWTSRKRHQLAPVML</sequence>
<proteinExistence type="predicted"/>
<dbReference type="EMBL" id="NIVC01000860">
    <property type="protein sequence ID" value="PAA75837.1"/>
    <property type="molecule type" value="Genomic_DNA"/>
</dbReference>
<organism evidence="2 3">
    <name type="scientific">Macrostomum lignano</name>
    <dbReference type="NCBI Taxonomy" id="282301"/>
    <lineage>
        <taxon>Eukaryota</taxon>
        <taxon>Metazoa</taxon>
        <taxon>Spiralia</taxon>
        <taxon>Lophotrochozoa</taxon>
        <taxon>Platyhelminthes</taxon>
        <taxon>Rhabditophora</taxon>
        <taxon>Macrostomorpha</taxon>
        <taxon>Macrostomida</taxon>
        <taxon>Macrostomidae</taxon>
        <taxon>Macrostomum</taxon>
    </lineage>
</organism>
<keyword evidence="3" id="KW-1185">Reference proteome</keyword>
<comment type="caution">
    <text evidence="2">The sequence shown here is derived from an EMBL/GenBank/DDBJ whole genome shotgun (WGS) entry which is preliminary data.</text>
</comment>
<feature type="compositionally biased region" description="Polar residues" evidence="1">
    <location>
        <begin position="54"/>
        <end position="63"/>
    </location>
</feature>
<protein>
    <submittedName>
        <fullName evidence="2">Uncharacterized protein</fullName>
    </submittedName>
</protein>
<dbReference type="Proteomes" id="UP000215902">
    <property type="component" value="Unassembled WGS sequence"/>
</dbReference>
<name>A0A267FRY0_9PLAT</name>
<dbReference type="AlphaFoldDB" id="A0A267FRY0"/>
<gene>
    <name evidence="2" type="ORF">BOX15_Mlig005660g3</name>
</gene>
<evidence type="ECO:0000256" key="1">
    <source>
        <dbReference type="SAM" id="MobiDB-lite"/>
    </source>
</evidence>
<evidence type="ECO:0000313" key="2">
    <source>
        <dbReference type="EMBL" id="PAA75837.1"/>
    </source>
</evidence>
<feature type="region of interest" description="Disordered" evidence="1">
    <location>
        <begin position="199"/>
        <end position="233"/>
    </location>
</feature>
<reference evidence="2 3" key="1">
    <citation type="submission" date="2017-06" db="EMBL/GenBank/DDBJ databases">
        <title>A platform for efficient transgenesis in Macrostomum lignano, a flatworm model organism for stem cell research.</title>
        <authorList>
            <person name="Berezikov E."/>
        </authorList>
    </citation>
    <scope>NUCLEOTIDE SEQUENCE [LARGE SCALE GENOMIC DNA]</scope>
    <source>
        <strain evidence="2">DV1</strain>
        <tissue evidence="2">Whole organism</tissue>
    </source>
</reference>
<feature type="compositionally biased region" description="Polar residues" evidence="1">
    <location>
        <begin position="23"/>
        <end position="34"/>
    </location>
</feature>